<comment type="cofactor">
    <cofactor evidence="12">
        <name>Mg(2+)</name>
        <dbReference type="ChEBI" id="CHEBI:18420"/>
    </cofactor>
    <text evidence="12">Requires a divalent cation, most likely magnesium in vivo, as an electrophilic catalyst to aid phosphoryl group transfer. It is the chelate of the metal and the nucleotide that is the actual substrate.</text>
</comment>
<feature type="binding site" evidence="12">
    <location>
        <position position="183"/>
    </location>
    <ligand>
        <name>ATP</name>
        <dbReference type="ChEBI" id="CHEBI:30616"/>
    </ligand>
</feature>
<dbReference type="Proteomes" id="UP001595752">
    <property type="component" value="Unassembled WGS sequence"/>
</dbReference>
<comment type="similarity">
    <text evidence="12">Belongs to the carbohydrate kinase PfkB family. Ribokinase subfamily.</text>
</comment>
<keyword evidence="7 12" id="KW-0418">Kinase</keyword>
<keyword evidence="11 12" id="KW-0119">Carbohydrate metabolism</keyword>
<gene>
    <name evidence="12 14" type="primary">rbsK</name>
    <name evidence="14" type="ORF">ACFOU2_19990</name>
</gene>
<evidence type="ECO:0000256" key="4">
    <source>
        <dbReference type="ARBA" id="ARBA00022679"/>
    </source>
</evidence>
<dbReference type="EMBL" id="JBHRZT010000072">
    <property type="protein sequence ID" value="MFC3885627.1"/>
    <property type="molecule type" value="Genomic_DNA"/>
</dbReference>
<dbReference type="PROSITE" id="PS00584">
    <property type="entry name" value="PFKB_KINASES_2"/>
    <property type="match status" value="1"/>
</dbReference>
<keyword evidence="8 12" id="KW-0067">ATP-binding</keyword>
<feature type="binding site" evidence="12">
    <location>
        <position position="252"/>
    </location>
    <ligand>
        <name>substrate</name>
    </ligand>
</feature>
<evidence type="ECO:0000256" key="6">
    <source>
        <dbReference type="ARBA" id="ARBA00022741"/>
    </source>
</evidence>
<evidence type="ECO:0000256" key="5">
    <source>
        <dbReference type="ARBA" id="ARBA00022723"/>
    </source>
</evidence>
<evidence type="ECO:0000256" key="11">
    <source>
        <dbReference type="ARBA" id="ARBA00023277"/>
    </source>
</evidence>
<evidence type="ECO:0000259" key="13">
    <source>
        <dbReference type="Pfam" id="PF00294"/>
    </source>
</evidence>
<keyword evidence="10 12" id="KW-0630">Potassium</keyword>
<feature type="binding site" evidence="12">
    <location>
        <begin position="11"/>
        <end position="13"/>
    </location>
    <ligand>
        <name>substrate</name>
    </ligand>
</feature>
<evidence type="ECO:0000256" key="3">
    <source>
        <dbReference type="ARBA" id="ARBA00016943"/>
    </source>
</evidence>
<proteinExistence type="inferred from homology"/>
<dbReference type="InterPro" id="IPR029056">
    <property type="entry name" value="Ribokinase-like"/>
</dbReference>
<evidence type="ECO:0000256" key="2">
    <source>
        <dbReference type="ARBA" id="ARBA00012035"/>
    </source>
</evidence>
<comment type="catalytic activity">
    <reaction evidence="12">
        <text>D-ribose + ATP = D-ribose 5-phosphate + ADP + H(+)</text>
        <dbReference type="Rhea" id="RHEA:13697"/>
        <dbReference type="ChEBI" id="CHEBI:15378"/>
        <dbReference type="ChEBI" id="CHEBI:30616"/>
        <dbReference type="ChEBI" id="CHEBI:47013"/>
        <dbReference type="ChEBI" id="CHEBI:78346"/>
        <dbReference type="ChEBI" id="CHEBI:456216"/>
        <dbReference type="EC" id="2.7.1.15"/>
    </reaction>
</comment>
<feature type="active site" description="Proton acceptor" evidence="12">
    <location>
        <position position="252"/>
    </location>
</feature>
<dbReference type="SUPFAM" id="SSF53613">
    <property type="entry name" value="Ribokinase-like"/>
    <property type="match status" value="1"/>
</dbReference>
<comment type="subcellular location">
    <subcellularLocation>
        <location evidence="12">Cytoplasm</location>
    </subcellularLocation>
</comment>
<keyword evidence="6 12" id="KW-0547">Nucleotide-binding</keyword>
<feature type="binding site" evidence="12">
    <location>
        <position position="282"/>
    </location>
    <ligand>
        <name>K(+)</name>
        <dbReference type="ChEBI" id="CHEBI:29103"/>
    </ligand>
</feature>
<comment type="caution">
    <text evidence="12">Lacks conserved residue(s) required for the propagation of feature annotation.</text>
</comment>
<dbReference type="PANTHER" id="PTHR10584">
    <property type="entry name" value="SUGAR KINASE"/>
    <property type="match status" value="1"/>
</dbReference>
<evidence type="ECO:0000256" key="7">
    <source>
        <dbReference type="ARBA" id="ARBA00022777"/>
    </source>
</evidence>
<accession>A0ABV8B8Y5</accession>
<dbReference type="GO" id="GO:0004747">
    <property type="term" value="F:ribokinase activity"/>
    <property type="evidence" value="ECO:0007669"/>
    <property type="project" value="UniProtKB-EC"/>
</dbReference>
<evidence type="ECO:0000256" key="1">
    <source>
        <dbReference type="ARBA" id="ARBA00005380"/>
    </source>
</evidence>
<reference evidence="15" key="1">
    <citation type="journal article" date="2019" name="Int. J. Syst. Evol. Microbiol.">
        <title>The Global Catalogue of Microorganisms (GCM) 10K type strain sequencing project: providing services to taxonomists for standard genome sequencing and annotation.</title>
        <authorList>
            <consortium name="The Broad Institute Genomics Platform"/>
            <consortium name="The Broad Institute Genome Sequencing Center for Infectious Disease"/>
            <person name="Wu L."/>
            <person name="Ma J."/>
        </authorList>
    </citation>
    <scope>NUCLEOTIDE SEQUENCE [LARGE SCALE GENOMIC DNA]</scope>
    <source>
        <strain evidence="15">CCUG 61889</strain>
    </source>
</reference>
<dbReference type="InterPro" id="IPR011877">
    <property type="entry name" value="Ribokinase"/>
</dbReference>
<comment type="caution">
    <text evidence="14">The sequence shown here is derived from an EMBL/GenBank/DDBJ whole genome shotgun (WGS) entry which is preliminary data.</text>
</comment>
<feature type="binding site" evidence="12">
    <location>
        <position position="285"/>
    </location>
    <ligand>
        <name>K(+)</name>
        <dbReference type="ChEBI" id="CHEBI:29103"/>
    </ligand>
</feature>
<dbReference type="HAMAP" id="MF_01987">
    <property type="entry name" value="Ribokinase"/>
    <property type="match status" value="1"/>
</dbReference>
<feature type="binding site" evidence="12">
    <location>
        <position position="139"/>
    </location>
    <ligand>
        <name>substrate</name>
    </ligand>
</feature>
<evidence type="ECO:0000256" key="8">
    <source>
        <dbReference type="ARBA" id="ARBA00022840"/>
    </source>
</evidence>
<dbReference type="PANTHER" id="PTHR10584:SF166">
    <property type="entry name" value="RIBOKINASE"/>
    <property type="match status" value="1"/>
</dbReference>
<comment type="subunit">
    <text evidence="12">Homodimer.</text>
</comment>
<comment type="activity regulation">
    <text evidence="12">Activated by a monovalent cation that binds near, but not in, the active site. The most likely occupant of the site in vivo is potassium. Ion binding induces a conformational change that may alter substrate affinity.</text>
</comment>
<comment type="similarity">
    <text evidence="1">Belongs to the carbohydrate kinase pfkB family.</text>
</comment>
<dbReference type="EC" id="2.7.1.15" evidence="2 12"/>
<evidence type="ECO:0000256" key="10">
    <source>
        <dbReference type="ARBA" id="ARBA00022958"/>
    </source>
</evidence>
<feature type="binding site" evidence="12">
    <location>
        <begin position="219"/>
        <end position="224"/>
    </location>
    <ligand>
        <name>ATP</name>
        <dbReference type="ChEBI" id="CHEBI:30616"/>
    </ligand>
</feature>
<dbReference type="CDD" id="cd01174">
    <property type="entry name" value="ribokinase"/>
    <property type="match status" value="1"/>
</dbReference>
<keyword evidence="4 12" id="KW-0808">Transferase</keyword>
<comment type="function">
    <text evidence="12">Catalyzes the phosphorylation of ribose at O-5 in a reaction requiring ATP and magnesium. The resulting D-ribose-5-phosphate can then be used either for sythesis of nucleotides, histidine, and tryptophan, or as a component of the pentose phosphate pathway.</text>
</comment>
<comment type="pathway">
    <text evidence="12">Carbohydrate metabolism; D-ribose degradation; D-ribose 5-phosphate from beta-D-ribopyranose: step 2/2.</text>
</comment>
<dbReference type="InterPro" id="IPR002139">
    <property type="entry name" value="Ribo/fructo_kinase"/>
</dbReference>
<evidence type="ECO:0000313" key="14">
    <source>
        <dbReference type="EMBL" id="MFC3885627.1"/>
    </source>
</evidence>
<keyword evidence="15" id="KW-1185">Reference proteome</keyword>
<keyword evidence="5 12" id="KW-0479">Metal-binding</keyword>
<feature type="binding site" evidence="12">
    <location>
        <position position="291"/>
    </location>
    <ligand>
        <name>K(+)</name>
        <dbReference type="ChEBI" id="CHEBI:29103"/>
    </ligand>
</feature>
<dbReference type="InterPro" id="IPR002173">
    <property type="entry name" value="Carboh/pur_kinase_PfkB_CS"/>
</dbReference>
<feature type="domain" description="Carbohydrate kinase PfkB" evidence="13">
    <location>
        <begin position="1"/>
        <end position="294"/>
    </location>
</feature>
<protein>
    <recommendedName>
        <fullName evidence="3 12">Ribokinase</fullName>
        <shortName evidence="12">RK</shortName>
        <ecNumber evidence="2 12">2.7.1.15</ecNumber>
    </recommendedName>
</protein>
<evidence type="ECO:0000313" key="15">
    <source>
        <dbReference type="Proteomes" id="UP001595752"/>
    </source>
</evidence>
<keyword evidence="12" id="KW-0963">Cytoplasm</keyword>
<dbReference type="Gene3D" id="3.40.1190.20">
    <property type="match status" value="1"/>
</dbReference>
<sequence>MSNIVVIGSINMDVVNHVQKHPLPGETIKGWGTSYYPGGKGANQAVAAARAGGKVTMIGAVGNDSFGRSLSAALQKEGINTNYILEKEGTSGLAFITVDSFGENSIILSEGANGKVGISDLQKLSSIMKSADMLLLQNEIPWETTTHVFEEAQNSDTRVFFNPAPAFKVPEDVLPLIDVLILNETEVQVITGNEIRDVSQARLAAEQLSNEGVKEVVITLGKKGALYMNREGDNLYTPAFTVETVDTTAAGDTFIGAYAVASTAGQSIKESLQFASAASALSVTRRGAQSSIPNREEIQHFLHNQLDN</sequence>
<organism evidence="14 15">
    <name type="scientific">Bacillus songklensis</name>
    <dbReference type="NCBI Taxonomy" id="1069116"/>
    <lineage>
        <taxon>Bacteria</taxon>
        <taxon>Bacillati</taxon>
        <taxon>Bacillota</taxon>
        <taxon>Bacilli</taxon>
        <taxon>Bacillales</taxon>
        <taxon>Bacillaceae</taxon>
        <taxon>Bacillus</taxon>
    </lineage>
</organism>
<name>A0ABV8B8Y5_9BACI</name>
<feature type="binding site" evidence="12">
    <location>
        <position position="248"/>
    </location>
    <ligand>
        <name>K(+)</name>
        <dbReference type="ChEBI" id="CHEBI:29103"/>
    </ligand>
</feature>
<feature type="binding site" evidence="12">
    <location>
        <position position="246"/>
    </location>
    <ligand>
        <name>K(+)</name>
        <dbReference type="ChEBI" id="CHEBI:29103"/>
    </ligand>
</feature>
<dbReference type="PRINTS" id="PR00990">
    <property type="entry name" value="RIBOKINASE"/>
</dbReference>
<feature type="binding site" evidence="12">
    <location>
        <position position="287"/>
    </location>
    <ligand>
        <name>K(+)</name>
        <dbReference type="ChEBI" id="CHEBI:29103"/>
    </ligand>
</feature>
<dbReference type="InterPro" id="IPR011611">
    <property type="entry name" value="PfkB_dom"/>
</dbReference>
<feature type="binding site" evidence="12">
    <location>
        <begin position="251"/>
        <end position="252"/>
    </location>
    <ligand>
        <name>ATP</name>
        <dbReference type="ChEBI" id="CHEBI:30616"/>
    </ligand>
</feature>
<feature type="binding site" evidence="12">
    <location>
        <begin position="39"/>
        <end position="43"/>
    </location>
    <ligand>
        <name>substrate</name>
    </ligand>
</feature>
<dbReference type="RefSeq" id="WP_377918029.1">
    <property type="nucleotide sequence ID" value="NZ_JBHRZT010000072.1"/>
</dbReference>
<evidence type="ECO:0000256" key="9">
    <source>
        <dbReference type="ARBA" id="ARBA00022842"/>
    </source>
</evidence>
<dbReference type="NCBIfam" id="TIGR02152">
    <property type="entry name" value="D_ribokin_bact"/>
    <property type="match status" value="1"/>
</dbReference>
<keyword evidence="9 12" id="KW-0460">Magnesium</keyword>
<dbReference type="Pfam" id="PF00294">
    <property type="entry name" value="PfkB"/>
    <property type="match status" value="1"/>
</dbReference>
<evidence type="ECO:0000256" key="12">
    <source>
        <dbReference type="HAMAP-Rule" id="MF_01987"/>
    </source>
</evidence>